<organism evidence="1 2">
    <name type="scientific">Mycolicibacterium fallax</name>
    <name type="common">Mycobacterium fallax</name>
    <dbReference type="NCBI Taxonomy" id="1793"/>
    <lineage>
        <taxon>Bacteria</taxon>
        <taxon>Bacillati</taxon>
        <taxon>Actinomycetota</taxon>
        <taxon>Actinomycetes</taxon>
        <taxon>Mycobacteriales</taxon>
        <taxon>Mycobacteriaceae</taxon>
        <taxon>Mycolicibacterium</taxon>
    </lineage>
</organism>
<dbReference type="EMBL" id="LQOJ01000015">
    <property type="protein sequence ID" value="ORV08482.1"/>
    <property type="molecule type" value="Genomic_DNA"/>
</dbReference>
<dbReference type="RefSeq" id="WP_085092655.1">
    <property type="nucleotide sequence ID" value="NZ_AP022603.1"/>
</dbReference>
<dbReference type="STRING" id="1793.AWC04_02045"/>
<evidence type="ECO:0000313" key="2">
    <source>
        <dbReference type="Proteomes" id="UP000193484"/>
    </source>
</evidence>
<sequence>MHRTVFCTIAAVTVVAAAPAVALADPGIPDFASYPKVTAADYTVRDGLAYSVRGFRTPSGLNCTSSQHRDMYALDCTGGLVGLPDGANWIRLRASGPVVSAPTFSTAEDRPSVEGVPQFEATPLPLLPAGQLYAFDAAQCVWTDTVALACKFASREKPDAEYTGFVATTTGTTTFGNL</sequence>
<reference evidence="1 2" key="1">
    <citation type="submission" date="2016-01" db="EMBL/GenBank/DDBJ databases">
        <title>The new phylogeny of the genus Mycobacterium.</title>
        <authorList>
            <person name="Tarcisio F."/>
            <person name="Conor M."/>
            <person name="Antonella G."/>
            <person name="Elisabetta G."/>
            <person name="Giulia F.S."/>
            <person name="Sara T."/>
            <person name="Anna F."/>
            <person name="Clotilde B."/>
            <person name="Roberto B."/>
            <person name="Veronica D.S."/>
            <person name="Fabio R."/>
            <person name="Monica P."/>
            <person name="Olivier J."/>
            <person name="Enrico T."/>
            <person name="Nicola S."/>
        </authorList>
    </citation>
    <scope>NUCLEOTIDE SEQUENCE [LARGE SCALE GENOMIC DNA]</scope>
    <source>
        <strain evidence="1 2">DSM 44179</strain>
    </source>
</reference>
<dbReference type="OrthoDB" id="4714741at2"/>
<accession>A0A1X1RL59</accession>
<evidence type="ECO:0000313" key="1">
    <source>
        <dbReference type="EMBL" id="ORV08482.1"/>
    </source>
</evidence>
<dbReference type="Proteomes" id="UP000193484">
    <property type="component" value="Unassembled WGS sequence"/>
</dbReference>
<proteinExistence type="predicted"/>
<comment type="caution">
    <text evidence="1">The sequence shown here is derived from an EMBL/GenBank/DDBJ whole genome shotgun (WGS) entry which is preliminary data.</text>
</comment>
<name>A0A1X1RL59_MYCFA</name>
<protein>
    <submittedName>
        <fullName evidence="1">Uncharacterized protein</fullName>
    </submittedName>
</protein>
<gene>
    <name evidence="1" type="ORF">AWC04_02045</name>
</gene>
<dbReference type="AlphaFoldDB" id="A0A1X1RL59"/>
<keyword evidence="2" id="KW-1185">Reference proteome</keyword>